<accession>A0A7S4DUX7</accession>
<proteinExistence type="predicted"/>
<evidence type="ECO:0000313" key="2">
    <source>
        <dbReference type="EMBL" id="CAE0671780.1"/>
    </source>
</evidence>
<organism evidence="2">
    <name type="scientific">Lotharella globosa</name>
    <dbReference type="NCBI Taxonomy" id="91324"/>
    <lineage>
        <taxon>Eukaryota</taxon>
        <taxon>Sar</taxon>
        <taxon>Rhizaria</taxon>
        <taxon>Cercozoa</taxon>
        <taxon>Chlorarachniophyceae</taxon>
        <taxon>Lotharella</taxon>
    </lineage>
</organism>
<evidence type="ECO:0000256" key="1">
    <source>
        <dbReference type="SAM" id="MobiDB-lite"/>
    </source>
</evidence>
<gene>
    <name evidence="2" type="ORF">LGLO00237_LOCUS23429</name>
</gene>
<dbReference type="AlphaFoldDB" id="A0A7S4DUX7"/>
<feature type="region of interest" description="Disordered" evidence="1">
    <location>
        <begin position="15"/>
        <end position="37"/>
    </location>
</feature>
<reference evidence="2" key="1">
    <citation type="submission" date="2021-01" db="EMBL/GenBank/DDBJ databases">
        <authorList>
            <person name="Corre E."/>
            <person name="Pelletier E."/>
            <person name="Niang G."/>
            <person name="Scheremetjew M."/>
            <person name="Finn R."/>
            <person name="Kale V."/>
            <person name="Holt S."/>
            <person name="Cochrane G."/>
            <person name="Meng A."/>
            <person name="Brown T."/>
            <person name="Cohen L."/>
        </authorList>
    </citation>
    <scope>NUCLEOTIDE SEQUENCE</scope>
    <source>
        <strain evidence="2">CCCM811</strain>
    </source>
</reference>
<feature type="region of interest" description="Disordered" evidence="1">
    <location>
        <begin position="52"/>
        <end position="102"/>
    </location>
</feature>
<sequence>MAKSGGEVYERINNAATAADHGGAAAGGGVSRGGMDEKMRVLHRKASSGSWVGPMLRGVPSSSSIGSSSSSTRMTATRTNSVRFKESNPSSPKAQPARPWLSRTEDDVEYVPNVSIYTVTVGRRASHAHYYLPNINDPAMLLSKLAKSVRVLP</sequence>
<protein>
    <submittedName>
        <fullName evidence="2">Uncharacterized protein</fullName>
    </submittedName>
</protein>
<dbReference type="EMBL" id="HBIV01032882">
    <property type="protein sequence ID" value="CAE0671780.1"/>
    <property type="molecule type" value="Transcribed_RNA"/>
</dbReference>
<name>A0A7S4DUX7_9EUKA</name>
<feature type="compositionally biased region" description="Low complexity" evidence="1">
    <location>
        <begin position="61"/>
        <end position="71"/>
    </location>
</feature>
<feature type="compositionally biased region" description="Polar residues" evidence="1">
    <location>
        <begin position="72"/>
        <end position="93"/>
    </location>
</feature>